<evidence type="ECO:0000313" key="1">
    <source>
        <dbReference type="EMBL" id="KAG4425379.1"/>
    </source>
</evidence>
<dbReference type="EMBL" id="JAFJYH010000011">
    <property type="protein sequence ID" value="KAG4425379.1"/>
    <property type="molecule type" value="Genomic_DNA"/>
</dbReference>
<dbReference type="Pfam" id="PF06041">
    <property type="entry name" value="DUF924"/>
    <property type="match status" value="1"/>
</dbReference>
<dbReference type="SUPFAM" id="SSF48452">
    <property type="entry name" value="TPR-like"/>
    <property type="match status" value="1"/>
</dbReference>
<name>A0A8H8BVM9_9HELO</name>
<reference evidence="1" key="1">
    <citation type="submission" date="2021-02" db="EMBL/GenBank/DDBJ databases">
        <title>Genome sequence Cadophora malorum strain M34.</title>
        <authorList>
            <person name="Stefanovic E."/>
            <person name="Vu D."/>
            <person name="Scully C."/>
            <person name="Dijksterhuis J."/>
            <person name="Roader J."/>
            <person name="Houbraken J."/>
        </authorList>
    </citation>
    <scope>NUCLEOTIDE SEQUENCE</scope>
    <source>
        <strain evidence="1">M34</strain>
    </source>
</reference>
<comment type="caution">
    <text evidence="1">The sequence shown here is derived from an EMBL/GenBank/DDBJ whole genome shotgun (WGS) entry which is preliminary data.</text>
</comment>
<sequence length="234" mass="26639">MRAYNFTSTFQKILGFQSVFKSSFNVPSFRAMSSSTSISSNDPDINRTISYWFDGPNPMQKWFMGGPAVDSEIREQFLPLVERARANELNSWAQEPRGSLALIVLLDQFPRNLYRGSPLSYSSDSMALDVAAKGIAKGHHKQVTKLQMQAFYLPLMHDENVISQIAAMSFYESLVANCDSEPELQERVKMSLQYCERHRDCILKFGRFPSRNEVLGRTSTPEEIAYLKEHPSGF</sequence>
<keyword evidence="2" id="KW-1185">Reference proteome</keyword>
<proteinExistence type="predicted"/>
<evidence type="ECO:0000313" key="2">
    <source>
        <dbReference type="Proteomes" id="UP000664132"/>
    </source>
</evidence>
<dbReference type="AlphaFoldDB" id="A0A8H8BVM9"/>
<dbReference type="InterPro" id="IPR010323">
    <property type="entry name" value="DUF924"/>
</dbReference>
<dbReference type="InterPro" id="IPR011990">
    <property type="entry name" value="TPR-like_helical_dom_sf"/>
</dbReference>
<dbReference type="Proteomes" id="UP000664132">
    <property type="component" value="Unassembled WGS sequence"/>
</dbReference>
<organism evidence="1 2">
    <name type="scientific">Cadophora malorum</name>
    <dbReference type="NCBI Taxonomy" id="108018"/>
    <lineage>
        <taxon>Eukaryota</taxon>
        <taxon>Fungi</taxon>
        <taxon>Dikarya</taxon>
        <taxon>Ascomycota</taxon>
        <taxon>Pezizomycotina</taxon>
        <taxon>Leotiomycetes</taxon>
        <taxon>Helotiales</taxon>
        <taxon>Ploettnerulaceae</taxon>
        <taxon>Cadophora</taxon>
    </lineage>
</organism>
<evidence type="ECO:0008006" key="3">
    <source>
        <dbReference type="Google" id="ProtNLM"/>
    </source>
</evidence>
<dbReference type="Gene3D" id="1.25.40.10">
    <property type="entry name" value="Tetratricopeptide repeat domain"/>
    <property type="match status" value="1"/>
</dbReference>
<accession>A0A8H8BVM9</accession>
<dbReference type="OrthoDB" id="414698at2759"/>
<dbReference type="Gene3D" id="1.20.58.320">
    <property type="entry name" value="TPR-like"/>
    <property type="match status" value="1"/>
</dbReference>
<protein>
    <recommendedName>
        <fullName evidence="3">DUF924-domain-containing protein</fullName>
    </recommendedName>
</protein>
<gene>
    <name evidence="1" type="ORF">IFR04_001529</name>
</gene>